<evidence type="ECO:0000313" key="3">
    <source>
        <dbReference type="Proteomes" id="UP001059893"/>
    </source>
</evidence>
<feature type="region of interest" description="Disordered" evidence="1">
    <location>
        <begin position="1"/>
        <end position="93"/>
    </location>
</feature>
<name>A0ABQ8NNM1_PYRGI</name>
<feature type="region of interest" description="Disordered" evidence="1">
    <location>
        <begin position="253"/>
        <end position="315"/>
    </location>
</feature>
<feature type="compositionally biased region" description="Basic and acidic residues" evidence="1">
    <location>
        <begin position="646"/>
        <end position="682"/>
    </location>
</feature>
<comment type="caution">
    <text evidence="2">The sequence shown here is derived from an EMBL/GenBank/DDBJ whole genome shotgun (WGS) entry which is preliminary data.</text>
</comment>
<protein>
    <submittedName>
        <fullName evidence="2">Uncharacterized protein</fullName>
    </submittedName>
</protein>
<feature type="compositionally biased region" description="Gly residues" evidence="1">
    <location>
        <begin position="362"/>
        <end position="372"/>
    </location>
</feature>
<proteinExistence type="predicted"/>
<feature type="region of interest" description="Disordered" evidence="1">
    <location>
        <begin position="620"/>
        <end position="692"/>
    </location>
</feature>
<feature type="compositionally biased region" description="Polar residues" evidence="1">
    <location>
        <begin position="29"/>
        <end position="41"/>
    </location>
</feature>
<feature type="compositionally biased region" description="Basic and acidic residues" evidence="1">
    <location>
        <begin position="439"/>
        <end position="448"/>
    </location>
</feature>
<feature type="compositionally biased region" description="Low complexity" evidence="1">
    <location>
        <begin position="396"/>
        <end position="414"/>
    </location>
</feature>
<reference evidence="2" key="1">
    <citation type="submission" date="2021-01" db="EMBL/GenBank/DDBJ databases">
        <title>Deciphering the adaptive evolutionary patterns associated with biogeogrpahic diversity in the finger millet blast pathogen Magnaporthe oryzae in Eastern Africa.</title>
        <authorList>
            <person name="Onyema G."/>
            <person name="Shittu T.A."/>
            <person name="Dodsworth S."/>
            <person name="Devilliers S."/>
            <person name="Muthumeenakshi S."/>
            <person name="Sreenivasaprasad S."/>
        </authorList>
    </citation>
    <scope>NUCLEOTIDE SEQUENCE</scope>
    <source>
        <strain evidence="2">D15/s37</strain>
    </source>
</reference>
<dbReference type="Proteomes" id="UP001059893">
    <property type="component" value="Unassembled WGS sequence"/>
</dbReference>
<feature type="compositionally biased region" description="Polar residues" evidence="1">
    <location>
        <begin position="79"/>
        <end position="89"/>
    </location>
</feature>
<feature type="compositionally biased region" description="Low complexity" evidence="1">
    <location>
        <begin position="259"/>
        <end position="269"/>
    </location>
</feature>
<dbReference type="EMBL" id="JABSND010000064">
    <property type="protein sequence ID" value="KAI6299729.1"/>
    <property type="molecule type" value="Genomic_DNA"/>
</dbReference>
<feature type="compositionally biased region" description="Polar residues" evidence="1">
    <location>
        <begin position="283"/>
        <end position="294"/>
    </location>
</feature>
<accession>A0ABQ8NNM1</accession>
<gene>
    <name evidence="2" type="ORF">MCOR33_004430</name>
</gene>
<sequence length="733" mass="78655">MSYVRVNSPGSRPRASLDDSPPPPYSETDVFSTSGPRTPLTSEFPGSVVGSVQDTQSTTGGSTSTESREVVYTPPLTPTSPSVHQSSTGSDAMSFSSSLLSAAAYFESRPATVVSPGPGSQVLHTVTVAPDATPDDMPYPPSLAGRDVSAEDWHTFVNFLLPDHSVRANEAVADRKLRAEGGGRSVGYGGSSSSSTSTAHAEAQLEQILTPGTSVCDGGVRRDQAERTVREWNEGFFAPRGVAIVPQFSHDDHLSPWESASASRSSRGRAAQDARDARGSSRQTDTLDTETPASTPHRRGHHDHQAREEQPDIGGLGLRFGTLNLGALQVDSSGIRFDGRPLLPGLTALNARGRGARHGFGRGRGGGRGNGLSRGAFFPLPPPPPLSLPRWQHNAGGSSSSSSESTLTPTGTPLWSPGAAAVAPVMLPRGFYEPAPPHKHADEEHHEGGGGQRGRGHGGHDDKAAAAAHGSGSRSRSSSVASASSASSADSIESLPPYEDLADEQIPVARDLLRRWLDSPGQAITRESARVMNEEIRSAGSRSVPVECRRARGRQQGVGEEEAQQSGARGRGGEQTTQDRQPRQQQGRRVCGGMSGWGRALPSAEELAVLRREVQEMSTQWKAAKHAQRRSWREERRERRERRRDRRAEWRERREAKREVRSAKRALKREARDLRWGRRREGGPLGGGGGGGGGGLFGFGRLVMPILQPPHLQHVPPTPFSHCCGHEKRTIEL</sequence>
<feature type="compositionally biased region" description="Gly residues" evidence="1">
    <location>
        <begin position="683"/>
        <end position="692"/>
    </location>
</feature>
<organism evidence="2 3">
    <name type="scientific">Pyricularia grisea</name>
    <name type="common">Crabgrass-specific blast fungus</name>
    <name type="synonym">Magnaporthe grisea</name>
    <dbReference type="NCBI Taxonomy" id="148305"/>
    <lineage>
        <taxon>Eukaryota</taxon>
        <taxon>Fungi</taxon>
        <taxon>Dikarya</taxon>
        <taxon>Ascomycota</taxon>
        <taxon>Pezizomycotina</taxon>
        <taxon>Sordariomycetes</taxon>
        <taxon>Sordariomycetidae</taxon>
        <taxon>Magnaporthales</taxon>
        <taxon>Pyriculariaceae</taxon>
        <taxon>Pyricularia</taxon>
    </lineage>
</organism>
<feature type="compositionally biased region" description="Basic and acidic residues" evidence="1">
    <location>
        <begin position="270"/>
        <end position="279"/>
    </location>
</feature>
<feature type="region of interest" description="Disordered" evidence="1">
    <location>
        <begin position="429"/>
        <end position="498"/>
    </location>
</feature>
<evidence type="ECO:0000313" key="2">
    <source>
        <dbReference type="EMBL" id="KAI6299729.1"/>
    </source>
</evidence>
<feature type="region of interest" description="Disordered" evidence="1">
    <location>
        <begin position="536"/>
        <end position="597"/>
    </location>
</feature>
<evidence type="ECO:0000256" key="1">
    <source>
        <dbReference type="SAM" id="MobiDB-lite"/>
    </source>
</evidence>
<feature type="compositionally biased region" description="Low complexity" evidence="1">
    <location>
        <begin position="575"/>
        <end position="589"/>
    </location>
</feature>
<feature type="region of interest" description="Disordered" evidence="1">
    <location>
        <begin position="180"/>
        <end position="201"/>
    </location>
</feature>
<keyword evidence="3" id="KW-1185">Reference proteome</keyword>
<feature type="compositionally biased region" description="Low complexity" evidence="1">
    <location>
        <begin position="465"/>
        <end position="494"/>
    </location>
</feature>
<feature type="region of interest" description="Disordered" evidence="1">
    <location>
        <begin position="353"/>
        <end position="416"/>
    </location>
</feature>
<feature type="compositionally biased region" description="Low complexity" evidence="1">
    <location>
        <begin position="50"/>
        <end position="65"/>
    </location>
</feature>